<sequence>MKTKIFALNKILAGASCVLILAACGGGGSSANQNPSSVNAGAPRVSTGTDTPAFSAAPIASETPPAGATINLSGINLMPAAYGDSWLYDQADAGGGVIGSGNRLVTSLATTAEGEQGALLEIDNQNPGDSSVFVRKADGLYIDYTSDASIPPAAAQQIGLIREYAFPAYAVDETRTVIRQGTWDQDVDGDGRSESFRIEYAQVFRGFENLALPWGTASVAHFSNTYRFYLIVSGTGEKRGVVNSEEAYFAPDLGPVKYVRHAEDAAGNSIQALRTWNIKSLQVGGRVLP</sequence>
<evidence type="ECO:0000313" key="4">
    <source>
        <dbReference type="Proteomes" id="UP000198284"/>
    </source>
</evidence>
<dbReference type="Proteomes" id="UP000198284">
    <property type="component" value="Unassembled WGS sequence"/>
</dbReference>
<name>A0A239DN68_9BURK</name>
<keyword evidence="4" id="KW-1185">Reference proteome</keyword>
<feature type="chain" id="PRO_5012105025" description="Lipoprotein" evidence="2">
    <location>
        <begin position="23"/>
        <end position="289"/>
    </location>
</feature>
<proteinExistence type="predicted"/>
<dbReference type="AlphaFoldDB" id="A0A239DN68"/>
<evidence type="ECO:0000313" key="3">
    <source>
        <dbReference type="EMBL" id="SNS33288.1"/>
    </source>
</evidence>
<protein>
    <recommendedName>
        <fullName evidence="5">Lipoprotein</fullName>
    </recommendedName>
</protein>
<dbReference type="EMBL" id="FZOT01000002">
    <property type="protein sequence ID" value="SNS33288.1"/>
    <property type="molecule type" value="Genomic_DNA"/>
</dbReference>
<dbReference type="PROSITE" id="PS51257">
    <property type="entry name" value="PROKAR_LIPOPROTEIN"/>
    <property type="match status" value="1"/>
</dbReference>
<evidence type="ECO:0000256" key="2">
    <source>
        <dbReference type="SAM" id="SignalP"/>
    </source>
</evidence>
<feature type="region of interest" description="Disordered" evidence="1">
    <location>
        <begin position="31"/>
        <end position="60"/>
    </location>
</feature>
<organism evidence="3 4">
    <name type="scientific">Noviherbaspirillum humi</name>
    <dbReference type="NCBI Taxonomy" id="1688639"/>
    <lineage>
        <taxon>Bacteria</taxon>
        <taxon>Pseudomonadati</taxon>
        <taxon>Pseudomonadota</taxon>
        <taxon>Betaproteobacteria</taxon>
        <taxon>Burkholderiales</taxon>
        <taxon>Oxalobacteraceae</taxon>
        <taxon>Noviherbaspirillum</taxon>
    </lineage>
</organism>
<feature type="signal peptide" evidence="2">
    <location>
        <begin position="1"/>
        <end position="22"/>
    </location>
</feature>
<evidence type="ECO:0008006" key="5">
    <source>
        <dbReference type="Google" id="ProtNLM"/>
    </source>
</evidence>
<keyword evidence="2" id="KW-0732">Signal</keyword>
<reference evidence="3 4" key="1">
    <citation type="submission" date="2017-06" db="EMBL/GenBank/DDBJ databases">
        <authorList>
            <person name="Kim H.J."/>
            <person name="Triplett B.A."/>
        </authorList>
    </citation>
    <scope>NUCLEOTIDE SEQUENCE [LARGE SCALE GENOMIC DNA]</scope>
    <source>
        <strain evidence="3 4">U15</strain>
    </source>
</reference>
<evidence type="ECO:0000256" key="1">
    <source>
        <dbReference type="SAM" id="MobiDB-lite"/>
    </source>
</evidence>
<accession>A0A239DN68</accession>
<gene>
    <name evidence="3" type="ORF">SAMN06265795_102255</name>
</gene>